<sequence length="147" mass="15566">MMMLVILIPFLGHVAALPATSLLQVTVQLQRGSVGELAPSTMDAAGDAVNASERHPVLLEVPTPRQACEGCPQASDDELDMLDAVEEREQDEMAALASQAKVSLLQTSLEHQHGPMKAQEIAHLHASGIDDADEALALLDAAHDLGM</sequence>
<evidence type="ECO:0008006" key="4">
    <source>
        <dbReference type="Google" id="ProtNLM"/>
    </source>
</evidence>
<protein>
    <recommendedName>
        <fullName evidence="4">UBA domain-containing protein</fullName>
    </recommendedName>
</protein>
<evidence type="ECO:0000313" key="2">
    <source>
        <dbReference type="EMBL" id="CAE7578063.1"/>
    </source>
</evidence>
<evidence type="ECO:0000313" key="3">
    <source>
        <dbReference type="Proteomes" id="UP000604046"/>
    </source>
</evidence>
<dbReference type="AlphaFoldDB" id="A0A812UMM4"/>
<gene>
    <name evidence="2" type="ORF">SNAT2548_LOCUS32989</name>
</gene>
<proteinExistence type="predicted"/>
<dbReference type="Proteomes" id="UP000604046">
    <property type="component" value="Unassembled WGS sequence"/>
</dbReference>
<evidence type="ECO:0000256" key="1">
    <source>
        <dbReference type="SAM" id="SignalP"/>
    </source>
</evidence>
<name>A0A812UMM4_9DINO</name>
<feature type="signal peptide" evidence="1">
    <location>
        <begin position="1"/>
        <end position="16"/>
    </location>
</feature>
<organism evidence="2 3">
    <name type="scientific">Symbiodinium natans</name>
    <dbReference type="NCBI Taxonomy" id="878477"/>
    <lineage>
        <taxon>Eukaryota</taxon>
        <taxon>Sar</taxon>
        <taxon>Alveolata</taxon>
        <taxon>Dinophyceae</taxon>
        <taxon>Suessiales</taxon>
        <taxon>Symbiodiniaceae</taxon>
        <taxon>Symbiodinium</taxon>
    </lineage>
</organism>
<keyword evidence="1" id="KW-0732">Signal</keyword>
<dbReference type="OrthoDB" id="437927at2759"/>
<dbReference type="EMBL" id="CAJNDS010002734">
    <property type="protein sequence ID" value="CAE7578063.1"/>
    <property type="molecule type" value="Genomic_DNA"/>
</dbReference>
<feature type="chain" id="PRO_5032951858" description="UBA domain-containing protein" evidence="1">
    <location>
        <begin position="17"/>
        <end position="147"/>
    </location>
</feature>
<keyword evidence="3" id="KW-1185">Reference proteome</keyword>
<reference evidence="2" key="1">
    <citation type="submission" date="2021-02" db="EMBL/GenBank/DDBJ databases">
        <authorList>
            <person name="Dougan E. K."/>
            <person name="Rhodes N."/>
            <person name="Thang M."/>
            <person name="Chan C."/>
        </authorList>
    </citation>
    <scope>NUCLEOTIDE SEQUENCE</scope>
</reference>
<accession>A0A812UMM4</accession>
<comment type="caution">
    <text evidence="2">The sequence shown here is derived from an EMBL/GenBank/DDBJ whole genome shotgun (WGS) entry which is preliminary data.</text>
</comment>